<gene>
    <name evidence="1" type="ORF">PITCH_A850020</name>
</gene>
<accession>A0A445N3C5</accession>
<dbReference type="PANTHER" id="PTHR34374:SF1">
    <property type="entry name" value="LARGE RIBOSOMAL RNA SUBUNIT ACCUMULATION PROTEIN YCED HOMOLOG 1, CHLOROPLASTIC"/>
    <property type="match status" value="1"/>
</dbReference>
<sequence>MIVDLKSITDVPRRFDFVLDPDWWQDDDNIGQVLGLDGTLTCRINIVRAGVRYIIDGGLLGAFFSRCDRCLETYRRELDLNFRLFISSNYPEEAEGEVELSEDDLSVQFIKGDEVELNDVIKEQIYLSLPIKSLCRTDCAGLCPVCGTDLNKAKCQCQRGKGHIGFGKLKALILNGEQ</sequence>
<reference evidence="1" key="1">
    <citation type="submission" date="2018-01" db="EMBL/GenBank/DDBJ databases">
        <authorList>
            <person name="Regsiter A."/>
            <person name="William W."/>
        </authorList>
    </citation>
    <scope>NUCLEOTIDE SEQUENCE</scope>
    <source>
        <strain evidence="1">TRIP AH-1</strain>
    </source>
</reference>
<dbReference type="PANTHER" id="PTHR34374">
    <property type="entry name" value="LARGE RIBOSOMAL RNA SUBUNIT ACCUMULATION PROTEIN YCED HOMOLOG 1, CHLOROPLASTIC"/>
    <property type="match status" value="1"/>
</dbReference>
<evidence type="ECO:0000313" key="1">
    <source>
        <dbReference type="EMBL" id="SPD76217.1"/>
    </source>
</evidence>
<name>A0A445N3C5_9BACT</name>
<proteinExistence type="predicted"/>
<dbReference type="AlphaFoldDB" id="A0A445N3C5"/>
<organism evidence="1">
    <name type="scientific">uncultured Desulfobacterium sp</name>
    <dbReference type="NCBI Taxonomy" id="201089"/>
    <lineage>
        <taxon>Bacteria</taxon>
        <taxon>Pseudomonadati</taxon>
        <taxon>Thermodesulfobacteriota</taxon>
        <taxon>Desulfobacteria</taxon>
        <taxon>Desulfobacterales</taxon>
        <taxon>Desulfobacteriaceae</taxon>
        <taxon>Desulfobacterium</taxon>
        <taxon>environmental samples</taxon>
    </lineage>
</organism>
<dbReference type="Pfam" id="PF02620">
    <property type="entry name" value="YceD"/>
    <property type="match status" value="1"/>
</dbReference>
<protein>
    <recommendedName>
        <fullName evidence="2">DUF177 domain-containing protein</fullName>
    </recommendedName>
</protein>
<dbReference type="InterPro" id="IPR003772">
    <property type="entry name" value="YceD"/>
</dbReference>
<evidence type="ECO:0008006" key="2">
    <source>
        <dbReference type="Google" id="ProtNLM"/>
    </source>
</evidence>
<dbReference type="EMBL" id="OJIN01000231">
    <property type="protein sequence ID" value="SPD76217.1"/>
    <property type="molecule type" value="Genomic_DNA"/>
</dbReference>